<reference evidence="7 8" key="1">
    <citation type="submission" date="2017-06" db="EMBL/GenBank/DDBJ databases">
        <title>A platform for efficient transgenesis in Macrostomum lignano, a flatworm model organism for stem cell research.</title>
        <authorList>
            <person name="Berezikov E."/>
        </authorList>
    </citation>
    <scope>NUCLEOTIDE SEQUENCE [LARGE SCALE GENOMIC DNA]</scope>
    <source>
        <strain evidence="7">DV1</strain>
        <tissue evidence="7">Whole organism</tissue>
    </source>
</reference>
<dbReference type="GO" id="GO:0000978">
    <property type="term" value="F:RNA polymerase II cis-regulatory region sequence-specific DNA binding"/>
    <property type="evidence" value="ECO:0007669"/>
    <property type="project" value="TreeGrafter"/>
</dbReference>
<dbReference type="GO" id="GO:0005634">
    <property type="term" value="C:nucleus"/>
    <property type="evidence" value="ECO:0007669"/>
    <property type="project" value="TreeGrafter"/>
</dbReference>
<dbReference type="PANTHER" id="PTHR10129">
    <property type="entry name" value="TRANSCRIPTION FACTOR MAF"/>
    <property type="match status" value="1"/>
</dbReference>
<keyword evidence="4" id="KW-0175">Coiled coil</keyword>
<feature type="compositionally biased region" description="Polar residues" evidence="5">
    <location>
        <begin position="159"/>
        <end position="168"/>
    </location>
</feature>
<dbReference type="AlphaFoldDB" id="A0A267FVF2"/>
<protein>
    <recommendedName>
        <fullName evidence="6">Basic leucine zipper domain-containing protein</fullName>
    </recommendedName>
</protein>
<evidence type="ECO:0000313" key="8">
    <source>
        <dbReference type="Proteomes" id="UP000215902"/>
    </source>
</evidence>
<keyword evidence="2" id="KW-0238">DNA-binding</keyword>
<keyword evidence="3" id="KW-0804">Transcription</keyword>
<comment type="caution">
    <text evidence="7">The sequence shown here is derived from an EMBL/GenBank/DDBJ whole genome shotgun (WGS) entry which is preliminary data.</text>
</comment>
<feature type="non-terminal residue" evidence="7">
    <location>
        <position position="1"/>
    </location>
</feature>
<evidence type="ECO:0000313" key="7">
    <source>
        <dbReference type="EMBL" id="PAA77761.1"/>
    </source>
</evidence>
<evidence type="ECO:0000256" key="5">
    <source>
        <dbReference type="SAM" id="MobiDB-lite"/>
    </source>
</evidence>
<dbReference type="InterPro" id="IPR008917">
    <property type="entry name" value="TF_DNA-bd_sf"/>
</dbReference>
<dbReference type="Proteomes" id="UP000215902">
    <property type="component" value="Unassembled WGS sequence"/>
</dbReference>
<accession>A0A267FVF2</accession>
<dbReference type="InterPro" id="IPR004826">
    <property type="entry name" value="bZIP_Maf"/>
</dbReference>
<evidence type="ECO:0000259" key="6">
    <source>
        <dbReference type="Pfam" id="PF03131"/>
    </source>
</evidence>
<sequence>ASALPTSESSESSVAPTDSDDCSLAGIPLWLSDAQLAGIPVRDLNRLMEQQRLTEDQIARVKRYRRMLKNREYALSSNRRKDELCADLERQRDELRQLAASQAASLRVNRGRIEDWQVKIAGLEALLDGRAELQQLPDGFSMMSPKDEAADAAGDCSTVPKSTGYQYH</sequence>
<keyword evidence="1" id="KW-0805">Transcription regulation</keyword>
<dbReference type="SUPFAM" id="SSF47454">
    <property type="entry name" value="A DNA-binding domain in eukaryotic transcription factors"/>
    <property type="match status" value="1"/>
</dbReference>
<dbReference type="PANTHER" id="PTHR10129:SF50">
    <property type="entry name" value="BZIP DOMAIN-CONTAINING PROTEIN"/>
    <property type="match status" value="1"/>
</dbReference>
<feature type="domain" description="Basic leucine zipper" evidence="6">
    <location>
        <begin position="31"/>
        <end position="116"/>
    </location>
</feature>
<dbReference type="Pfam" id="PF03131">
    <property type="entry name" value="bZIP_Maf"/>
    <property type="match status" value="1"/>
</dbReference>
<evidence type="ECO:0000256" key="2">
    <source>
        <dbReference type="ARBA" id="ARBA00023125"/>
    </source>
</evidence>
<dbReference type="Gene3D" id="1.20.5.170">
    <property type="match status" value="1"/>
</dbReference>
<dbReference type="EMBL" id="NIVC01000725">
    <property type="protein sequence ID" value="PAA77761.1"/>
    <property type="molecule type" value="Genomic_DNA"/>
</dbReference>
<evidence type="ECO:0000256" key="3">
    <source>
        <dbReference type="ARBA" id="ARBA00023163"/>
    </source>
</evidence>
<dbReference type="GO" id="GO:0000981">
    <property type="term" value="F:DNA-binding transcription factor activity, RNA polymerase II-specific"/>
    <property type="evidence" value="ECO:0007669"/>
    <property type="project" value="TreeGrafter"/>
</dbReference>
<feature type="region of interest" description="Disordered" evidence="5">
    <location>
        <begin position="1"/>
        <end position="21"/>
    </location>
</feature>
<feature type="compositionally biased region" description="Low complexity" evidence="5">
    <location>
        <begin position="1"/>
        <end position="17"/>
    </location>
</feature>
<keyword evidence="8" id="KW-1185">Reference proteome</keyword>
<dbReference type="InterPro" id="IPR024874">
    <property type="entry name" value="Transcription_factor_Maf_fam"/>
</dbReference>
<feature type="coiled-coil region" evidence="4">
    <location>
        <begin position="78"/>
        <end position="105"/>
    </location>
</feature>
<evidence type="ECO:0000256" key="4">
    <source>
        <dbReference type="SAM" id="Coils"/>
    </source>
</evidence>
<evidence type="ECO:0000256" key="1">
    <source>
        <dbReference type="ARBA" id="ARBA00023015"/>
    </source>
</evidence>
<gene>
    <name evidence="7" type="ORF">BOX15_Mlig002466g7</name>
</gene>
<feature type="region of interest" description="Disordered" evidence="5">
    <location>
        <begin position="138"/>
        <end position="168"/>
    </location>
</feature>
<proteinExistence type="predicted"/>
<organism evidence="7 8">
    <name type="scientific">Macrostomum lignano</name>
    <dbReference type="NCBI Taxonomy" id="282301"/>
    <lineage>
        <taxon>Eukaryota</taxon>
        <taxon>Metazoa</taxon>
        <taxon>Spiralia</taxon>
        <taxon>Lophotrochozoa</taxon>
        <taxon>Platyhelminthes</taxon>
        <taxon>Rhabditophora</taxon>
        <taxon>Macrostomorpha</taxon>
        <taxon>Macrostomida</taxon>
        <taxon>Macrostomidae</taxon>
        <taxon>Macrostomum</taxon>
    </lineage>
</organism>
<name>A0A267FVF2_9PLAT</name>